<dbReference type="InterPro" id="IPR051531">
    <property type="entry name" value="N-acetyltransferase"/>
</dbReference>
<comment type="caution">
    <text evidence="2">The sequence shown here is derived from an EMBL/GenBank/DDBJ whole genome shotgun (WGS) entry which is preliminary data.</text>
</comment>
<dbReference type="OrthoDB" id="4072826at2759"/>
<dbReference type="PANTHER" id="PTHR43792">
    <property type="entry name" value="GNAT FAMILY, PUTATIVE (AFU_ORTHOLOGUE AFUA_3G00765)-RELATED-RELATED"/>
    <property type="match status" value="1"/>
</dbReference>
<dbReference type="Proteomes" id="UP000799429">
    <property type="component" value="Unassembled WGS sequence"/>
</dbReference>
<organism evidence="2 3">
    <name type="scientific">Patellaria atrata CBS 101060</name>
    <dbReference type="NCBI Taxonomy" id="1346257"/>
    <lineage>
        <taxon>Eukaryota</taxon>
        <taxon>Fungi</taxon>
        <taxon>Dikarya</taxon>
        <taxon>Ascomycota</taxon>
        <taxon>Pezizomycotina</taxon>
        <taxon>Dothideomycetes</taxon>
        <taxon>Dothideomycetes incertae sedis</taxon>
        <taxon>Patellariales</taxon>
        <taxon>Patellariaceae</taxon>
        <taxon>Patellaria</taxon>
    </lineage>
</organism>
<dbReference type="Pfam" id="PF13302">
    <property type="entry name" value="Acetyltransf_3"/>
    <property type="match status" value="1"/>
</dbReference>
<dbReference type="PROSITE" id="PS51186">
    <property type="entry name" value="GNAT"/>
    <property type="match status" value="1"/>
</dbReference>
<evidence type="ECO:0000313" key="2">
    <source>
        <dbReference type="EMBL" id="KAF2835137.1"/>
    </source>
</evidence>
<dbReference type="InterPro" id="IPR000182">
    <property type="entry name" value="GNAT_dom"/>
</dbReference>
<protein>
    <submittedName>
        <fullName evidence="2">Acyl-CoA N-acyltransferase</fullName>
    </submittedName>
</protein>
<feature type="domain" description="N-acetyltransferase" evidence="1">
    <location>
        <begin position="15"/>
        <end position="191"/>
    </location>
</feature>
<reference evidence="2" key="1">
    <citation type="journal article" date="2020" name="Stud. Mycol.">
        <title>101 Dothideomycetes genomes: a test case for predicting lifestyles and emergence of pathogens.</title>
        <authorList>
            <person name="Haridas S."/>
            <person name="Albert R."/>
            <person name="Binder M."/>
            <person name="Bloem J."/>
            <person name="Labutti K."/>
            <person name="Salamov A."/>
            <person name="Andreopoulos B."/>
            <person name="Baker S."/>
            <person name="Barry K."/>
            <person name="Bills G."/>
            <person name="Bluhm B."/>
            <person name="Cannon C."/>
            <person name="Castanera R."/>
            <person name="Culley D."/>
            <person name="Daum C."/>
            <person name="Ezra D."/>
            <person name="Gonzalez J."/>
            <person name="Henrissat B."/>
            <person name="Kuo A."/>
            <person name="Liang C."/>
            <person name="Lipzen A."/>
            <person name="Lutzoni F."/>
            <person name="Magnuson J."/>
            <person name="Mondo S."/>
            <person name="Nolan M."/>
            <person name="Ohm R."/>
            <person name="Pangilinan J."/>
            <person name="Park H.-J."/>
            <person name="Ramirez L."/>
            <person name="Alfaro M."/>
            <person name="Sun H."/>
            <person name="Tritt A."/>
            <person name="Yoshinaga Y."/>
            <person name="Zwiers L.-H."/>
            <person name="Turgeon B."/>
            <person name="Goodwin S."/>
            <person name="Spatafora J."/>
            <person name="Crous P."/>
            <person name="Grigoriev I."/>
        </authorList>
    </citation>
    <scope>NUCLEOTIDE SEQUENCE</scope>
    <source>
        <strain evidence="2">CBS 101060</strain>
    </source>
</reference>
<dbReference type="InterPro" id="IPR016181">
    <property type="entry name" value="Acyl_CoA_acyltransferase"/>
</dbReference>
<dbReference type="PANTHER" id="PTHR43792:SF1">
    <property type="entry name" value="N-ACETYLTRANSFERASE DOMAIN-CONTAINING PROTEIN"/>
    <property type="match status" value="1"/>
</dbReference>
<proteinExistence type="predicted"/>
<gene>
    <name evidence="2" type="ORF">M501DRAFT_1061112</name>
</gene>
<sequence length="205" mass="23567">MVLVDEKLSIRTKRLLLRPQRLEDADDIFLLRSNALYTKFTGIKPETSVDQTREWITVRENDPDAWIFSIELLPTEISNSDSTQPSAAQKGRVIGGIGAYRVREVGYGLHPDFWGQGLATEALEAFLPIYWEHLLQQDNSGYIKAEIDSEHVASRRIVEKCGFQLWEYRKGDYESKTLGTRDTVEYRMPRPGSSLNLRREDNTES</sequence>
<evidence type="ECO:0000259" key="1">
    <source>
        <dbReference type="PROSITE" id="PS51186"/>
    </source>
</evidence>
<dbReference type="Gene3D" id="3.40.630.30">
    <property type="match status" value="1"/>
</dbReference>
<keyword evidence="3" id="KW-1185">Reference proteome</keyword>
<dbReference type="AlphaFoldDB" id="A0A9P4VMZ2"/>
<dbReference type="CDD" id="cd04301">
    <property type="entry name" value="NAT_SF"/>
    <property type="match status" value="1"/>
</dbReference>
<dbReference type="SUPFAM" id="SSF55729">
    <property type="entry name" value="Acyl-CoA N-acyltransferases (Nat)"/>
    <property type="match status" value="1"/>
</dbReference>
<name>A0A9P4VMZ2_9PEZI</name>
<accession>A0A9P4VMZ2</accession>
<dbReference type="EMBL" id="MU006111">
    <property type="protein sequence ID" value="KAF2835137.1"/>
    <property type="molecule type" value="Genomic_DNA"/>
</dbReference>
<dbReference type="GO" id="GO:0016747">
    <property type="term" value="F:acyltransferase activity, transferring groups other than amino-acyl groups"/>
    <property type="evidence" value="ECO:0007669"/>
    <property type="project" value="InterPro"/>
</dbReference>
<evidence type="ECO:0000313" key="3">
    <source>
        <dbReference type="Proteomes" id="UP000799429"/>
    </source>
</evidence>